<dbReference type="PANTHER" id="PTHR12537">
    <property type="entry name" value="RNA BINDING PROTEIN PUMILIO-RELATED"/>
    <property type="match status" value="1"/>
</dbReference>
<gene>
    <name evidence="5" type="ORF">DFH08DRAFT_821849</name>
</gene>
<feature type="repeat" description="Pumilio" evidence="2">
    <location>
        <begin position="417"/>
        <end position="453"/>
    </location>
</feature>
<organism evidence="5 6">
    <name type="scientific">Mycena albidolilacea</name>
    <dbReference type="NCBI Taxonomy" id="1033008"/>
    <lineage>
        <taxon>Eukaryota</taxon>
        <taxon>Fungi</taxon>
        <taxon>Dikarya</taxon>
        <taxon>Basidiomycota</taxon>
        <taxon>Agaricomycotina</taxon>
        <taxon>Agaricomycetes</taxon>
        <taxon>Agaricomycetidae</taxon>
        <taxon>Agaricales</taxon>
        <taxon>Marasmiineae</taxon>
        <taxon>Mycenaceae</taxon>
        <taxon>Mycena</taxon>
    </lineage>
</organism>
<feature type="compositionally biased region" description="Basic and acidic residues" evidence="3">
    <location>
        <begin position="652"/>
        <end position="665"/>
    </location>
</feature>
<dbReference type="InterPro" id="IPR011989">
    <property type="entry name" value="ARM-like"/>
</dbReference>
<sequence length="694" mass="77136">MSISLLACNSPASANIRVATYYLYIVDATSSPPTSWDVDSLTAVIREQPPCLQPRERELSTGIQRSRFLDPVFSIRAGHHTAEPRPPVPARTPPPPVISCRVGYKAQPARKLASEAALSDAYELGGGSAFKLFLSLLQAQHVHVLVGRRGMSGDMKGDHNYRGNAAEPWFPERSASGTWDESSLNTDFSSLDPQSQLNLRQTRQCQSYAGPFPTLWTDFASKPLGIGYLTQPSSYLLPTFGYNFLSPYFVADDPNAVYSRQPAPPAIPIPPQVSNAQVRSAPSLPLQPYPTAKYVFYPNLGRDTFGKYPYIGPCGSPDPSVCGSGGVYNPLPVYSGVPQNLHPNTLDIRQQQLPMYLDYHAAMRPPFQFCFPTQNKVEMQEIAGSIVEFSGDQLGSRFIQDTLPEASNEEKQSVFDEIYPNHTITLIQNVLGNYVIQKLFQHGTQTQKTALVKSMEGHVVYLSCNLYGCRVIQMVCIRFYYEPAKRFFLSLRAWKAIQSILPEQQASFVRELEPHIISCIKDSNGSHVLIRKMFSVWRSWRQLRQAPPTSAITPEHRLAVDNQSVAPTSPPPAAPQAGAKLERKGSGPSRNRHRAVRARVSRLRLAAPDALFVLRTSVNDREAIAEGCATIVSDRLKATHAQDTRNITSFRRAHEAGTDKREHSVSSRRMNVRLDMQPKADRPEGQGTRDKGKC</sequence>
<feature type="region of interest" description="Disordered" evidence="3">
    <location>
        <begin position="562"/>
        <end position="595"/>
    </location>
</feature>
<dbReference type="PANTHER" id="PTHR12537:SF12">
    <property type="entry name" value="MATERNAL PROTEIN PUMILIO"/>
    <property type="match status" value="1"/>
</dbReference>
<evidence type="ECO:0000313" key="6">
    <source>
        <dbReference type="Proteomes" id="UP001218218"/>
    </source>
</evidence>
<dbReference type="GO" id="GO:0003730">
    <property type="term" value="F:mRNA 3'-UTR binding"/>
    <property type="evidence" value="ECO:0007669"/>
    <property type="project" value="TreeGrafter"/>
</dbReference>
<evidence type="ECO:0000259" key="4">
    <source>
        <dbReference type="PROSITE" id="PS50303"/>
    </source>
</evidence>
<dbReference type="Gene3D" id="1.25.10.10">
    <property type="entry name" value="Leucine-rich Repeat Variant"/>
    <property type="match status" value="1"/>
</dbReference>
<keyword evidence="1" id="KW-0677">Repeat</keyword>
<dbReference type="EMBL" id="JARIHO010000070">
    <property type="protein sequence ID" value="KAJ7312687.1"/>
    <property type="molecule type" value="Genomic_DNA"/>
</dbReference>
<evidence type="ECO:0000256" key="1">
    <source>
        <dbReference type="ARBA" id="ARBA00022737"/>
    </source>
</evidence>
<dbReference type="Pfam" id="PF00806">
    <property type="entry name" value="PUF"/>
    <property type="match status" value="3"/>
</dbReference>
<feature type="repeat" description="Pumilio" evidence="2">
    <location>
        <begin position="381"/>
        <end position="416"/>
    </location>
</feature>
<dbReference type="GO" id="GO:0005737">
    <property type="term" value="C:cytoplasm"/>
    <property type="evidence" value="ECO:0007669"/>
    <property type="project" value="TreeGrafter"/>
</dbReference>
<dbReference type="GO" id="GO:0000288">
    <property type="term" value="P:nuclear-transcribed mRNA catabolic process, deadenylation-dependent decay"/>
    <property type="evidence" value="ECO:0007669"/>
    <property type="project" value="TreeGrafter"/>
</dbReference>
<feature type="domain" description="PUM-HD" evidence="4">
    <location>
        <begin position="358"/>
        <end position="694"/>
    </location>
</feature>
<dbReference type="PROSITE" id="PS50302">
    <property type="entry name" value="PUM"/>
    <property type="match status" value="2"/>
</dbReference>
<dbReference type="Proteomes" id="UP001218218">
    <property type="component" value="Unassembled WGS sequence"/>
</dbReference>
<proteinExistence type="predicted"/>
<evidence type="ECO:0000256" key="2">
    <source>
        <dbReference type="PROSITE-ProRule" id="PRU00317"/>
    </source>
</evidence>
<dbReference type="SMART" id="SM00025">
    <property type="entry name" value="Pumilio"/>
    <property type="match status" value="3"/>
</dbReference>
<reference evidence="5" key="1">
    <citation type="submission" date="2023-03" db="EMBL/GenBank/DDBJ databases">
        <title>Massive genome expansion in bonnet fungi (Mycena s.s.) driven by repeated elements and novel gene families across ecological guilds.</title>
        <authorList>
            <consortium name="Lawrence Berkeley National Laboratory"/>
            <person name="Harder C.B."/>
            <person name="Miyauchi S."/>
            <person name="Viragh M."/>
            <person name="Kuo A."/>
            <person name="Thoen E."/>
            <person name="Andreopoulos B."/>
            <person name="Lu D."/>
            <person name="Skrede I."/>
            <person name="Drula E."/>
            <person name="Henrissat B."/>
            <person name="Morin E."/>
            <person name="Kohler A."/>
            <person name="Barry K."/>
            <person name="LaButti K."/>
            <person name="Morin E."/>
            <person name="Salamov A."/>
            <person name="Lipzen A."/>
            <person name="Mereny Z."/>
            <person name="Hegedus B."/>
            <person name="Baldrian P."/>
            <person name="Stursova M."/>
            <person name="Weitz H."/>
            <person name="Taylor A."/>
            <person name="Grigoriev I.V."/>
            <person name="Nagy L.G."/>
            <person name="Martin F."/>
            <person name="Kauserud H."/>
        </authorList>
    </citation>
    <scope>NUCLEOTIDE SEQUENCE</scope>
    <source>
        <strain evidence="5">CBHHK002</strain>
    </source>
</reference>
<dbReference type="InterPro" id="IPR016024">
    <property type="entry name" value="ARM-type_fold"/>
</dbReference>
<dbReference type="InterPro" id="IPR033133">
    <property type="entry name" value="PUM-HD"/>
</dbReference>
<dbReference type="InterPro" id="IPR001313">
    <property type="entry name" value="Pumilio_RNA-bd_rpt"/>
</dbReference>
<accession>A0AAD6ZAA7</accession>
<dbReference type="SUPFAM" id="SSF48371">
    <property type="entry name" value="ARM repeat"/>
    <property type="match status" value="1"/>
</dbReference>
<feature type="compositionally biased region" description="Basic and acidic residues" evidence="3">
    <location>
        <begin position="676"/>
        <end position="694"/>
    </location>
</feature>
<keyword evidence="6" id="KW-1185">Reference proteome</keyword>
<protein>
    <recommendedName>
        <fullName evidence="4">PUM-HD domain-containing protein</fullName>
    </recommendedName>
</protein>
<name>A0AAD6ZAA7_9AGAR</name>
<feature type="region of interest" description="Disordered" evidence="3">
    <location>
        <begin position="647"/>
        <end position="694"/>
    </location>
</feature>
<evidence type="ECO:0000313" key="5">
    <source>
        <dbReference type="EMBL" id="KAJ7312687.1"/>
    </source>
</evidence>
<evidence type="ECO:0000256" key="3">
    <source>
        <dbReference type="SAM" id="MobiDB-lite"/>
    </source>
</evidence>
<dbReference type="AlphaFoldDB" id="A0AAD6ZAA7"/>
<dbReference type="PROSITE" id="PS50303">
    <property type="entry name" value="PUM_HD"/>
    <property type="match status" value="1"/>
</dbReference>
<comment type="caution">
    <text evidence="5">The sequence shown here is derived from an EMBL/GenBank/DDBJ whole genome shotgun (WGS) entry which is preliminary data.</text>
</comment>